<reference evidence="9 10" key="1">
    <citation type="journal article" date="2015" name="Genome Biol.">
        <title>Comparative genomics of Steinernema reveals deeply conserved gene regulatory networks.</title>
        <authorList>
            <person name="Dillman A.R."/>
            <person name="Macchietto M."/>
            <person name="Porter C.F."/>
            <person name="Rogers A."/>
            <person name="Williams B."/>
            <person name="Antoshechkin I."/>
            <person name="Lee M.M."/>
            <person name="Goodwin Z."/>
            <person name="Lu X."/>
            <person name="Lewis E.E."/>
            <person name="Goodrich-Blair H."/>
            <person name="Stock S.P."/>
            <person name="Adams B.J."/>
            <person name="Sternberg P.W."/>
            <person name="Mortazavi A."/>
        </authorList>
    </citation>
    <scope>NUCLEOTIDE SEQUENCE [LARGE SCALE GENOMIC DNA]</scope>
    <source>
        <strain evidence="9 10">ALL</strain>
    </source>
</reference>
<dbReference type="EMBL" id="AZBU02000001">
    <property type="protein sequence ID" value="TMS36652.1"/>
    <property type="molecule type" value="Genomic_DNA"/>
</dbReference>
<gene>
    <name evidence="9" type="ORF">L596_003764</name>
</gene>
<evidence type="ECO:0000256" key="5">
    <source>
        <dbReference type="ARBA" id="ARBA00022837"/>
    </source>
</evidence>
<accession>A0A4U8UTK8</accession>
<evidence type="ECO:0000313" key="9">
    <source>
        <dbReference type="EMBL" id="TMS36652.1"/>
    </source>
</evidence>
<dbReference type="InterPro" id="IPR047115">
    <property type="entry name" value="ARSB"/>
</dbReference>
<comment type="caution">
    <text evidence="9">The sequence shown here is derived from an EMBL/GenBank/DDBJ whole genome shotgun (WGS) entry which is preliminary data.</text>
</comment>
<dbReference type="GO" id="GO:0046872">
    <property type="term" value="F:metal ion binding"/>
    <property type="evidence" value="ECO:0007669"/>
    <property type="project" value="UniProtKB-KW"/>
</dbReference>
<sequence>MRTLTFYRHMFYLLLFLGFNRLNLTLGESPNILLIFADDLGYNDVDWRDHRLHTPYLRSLAFDQHTVQLGNSYVNQLCTPTRSALMTGYYPFRTGTQSGVFLYMEPSGVPLEFPFLPHNLKRMGYSTYLIGKWHLGYCRREFLPTARGFDYFYGYYGPQTGYFNHSSDQLDKRQNRMYGGLDLFREMNNGVSFVDFSKQGVYSTKLFADEAIKVISQHGANNPFFLFLSFQSVHAPLQAPAFYESKCAHIQQQTRRKYCAVLAAMDDAIELVVHSLKSRGLYENTVIIFSSDNGGATDFGASNAPLRGEKDSLWEGGTKTNTFVHSPNFIRRFAVRNELFHVVDWHATLLGIAGSQAQTYGDGINQWDMLRSGKGVLRRFQFVYNIAEQGSAMRQGDYKIIVGNADKNSRFARDHIRLFRVSVDPEERRDVSRQNLGLARRMSRKIMSLRRLGRRSIRLPLDPRADPAFHNGAFGSYWC</sequence>
<dbReference type="Gene3D" id="3.30.1120.10">
    <property type="match status" value="1"/>
</dbReference>
<dbReference type="AlphaFoldDB" id="A0A4U8UTK8"/>
<dbReference type="GO" id="GO:0008484">
    <property type="term" value="F:sulfuric ester hydrolase activity"/>
    <property type="evidence" value="ECO:0007669"/>
    <property type="project" value="InterPro"/>
</dbReference>
<feature type="domain" description="Sulfatase N-terminal" evidence="8">
    <location>
        <begin position="30"/>
        <end position="354"/>
    </location>
</feature>
<feature type="signal peptide" evidence="7">
    <location>
        <begin position="1"/>
        <end position="27"/>
    </location>
</feature>
<dbReference type="PANTHER" id="PTHR10342:SF274">
    <property type="entry name" value="ARYLSULFATASE B"/>
    <property type="match status" value="1"/>
</dbReference>
<dbReference type="PROSITE" id="PS00149">
    <property type="entry name" value="SULFATASE_2"/>
    <property type="match status" value="1"/>
</dbReference>
<keyword evidence="5" id="KW-0106">Calcium</keyword>
<reference evidence="9 10" key="2">
    <citation type="journal article" date="2019" name="G3 (Bethesda)">
        <title>Hybrid Assembly of the Genome of the Entomopathogenic Nematode Steinernema carpocapsae Identifies the X-Chromosome.</title>
        <authorList>
            <person name="Serra L."/>
            <person name="Macchietto M."/>
            <person name="Macias-Munoz A."/>
            <person name="McGill C.J."/>
            <person name="Rodriguez I.M."/>
            <person name="Rodriguez B."/>
            <person name="Murad R."/>
            <person name="Mortazavi A."/>
        </authorList>
    </citation>
    <scope>NUCLEOTIDE SEQUENCE [LARGE SCALE GENOMIC DNA]</scope>
    <source>
        <strain evidence="9 10">ALL</strain>
    </source>
</reference>
<keyword evidence="7" id="KW-0732">Signal</keyword>
<evidence type="ECO:0000256" key="3">
    <source>
        <dbReference type="ARBA" id="ARBA00022723"/>
    </source>
</evidence>
<dbReference type="CDD" id="cd16029">
    <property type="entry name" value="4-S"/>
    <property type="match status" value="1"/>
</dbReference>
<feature type="chain" id="PRO_5020987252" description="Sulfatase N-terminal domain-containing protein" evidence="7">
    <location>
        <begin position="28"/>
        <end position="479"/>
    </location>
</feature>
<dbReference type="PANTHER" id="PTHR10342">
    <property type="entry name" value="ARYLSULFATASE"/>
    <property type="match status" value="1"/>
</dbReference>
<dbReference type="InterPro" id="IPR000917">
    <property type="entry name" value="Sulfatase_N"/>
</dbReference>
<comment type="cofactor">
    <cofactor evidence="1">
        <name>Ca(2+)</name>
        <dbReference type="ChEBI" id="CHEBI:29108"/>
    </cofactor>
</comment>
<keyword evidence="3" id="KW-0479">Metal-binding</keyword>
<proteinExistence type="inferred from homology"/>
<dbReference type="InterPro" id="IPR017850">
    <property type="entry name" value="Alkaline_phosphatase_core_sf"/>
</dbReference>
<dbReference type="InterPro" id="IPR024607">
    <property type="entry name" value="Sulfatase_CS"/>
</dbReference>
<dbReference type="Pfam" id="PF00884">
    <property type="entry name" value="Sulfatase"/>
    <property type="match status" value="1"/>
</dbReference>
<dbReference type="SUPFAM" id="SSF53649">
    <property type="entry name" value="Alkaline phosphatase-like"/>
    <property type="match status" value="1"/>
</dbReference>
<dbReference type="OrthoDB" id="103349at2759"/>
<dbReference type="STRING" id="34508.A0A4U8UTK8"/>
<evidence type="ECO:0000256" key="2">
    <source>
        <dbReference type="ARBA" id="ARBA00008779"/>
    </source>
</evidence>
<evidence type="ECO:0000259" key="8">
    <source>
        <dbReference type="Pfam" id="PF00884"/>
    </source>
</evidence>
<keyword evidence="4" id="KW-0378">Hydrolase</keyword>
<evidence type="ECO:0000256" key="4">
    <source>
        <dbReference type="ARBA" id="ARBA00022801"/>
    </source>
</evidence>
<evidence type="ECO:0000256" key="7">
    <source>
        <dbReference type="SAM" id="SignalP"/>
    </source>
</evidence>
<comment type="similarity">
    <text evidence="2">Belongs to the sulfatase family.</text>
</comment>
<keyword evidence="6" id="KW-0325">Glycoprotein</keyword>
<name>A0A4U8UTK8_STECR</name>
<evidence type="ECO:0000256" key="1">
    <source>
        <dbReference type="ARBA" id="ARBA00001913"/>
    </source>
</evidence>
<dbReference type="Proteomes" id="UP000298663">
    <property type="component" value="Unassembled WGS sequence"/>
</dbReference>
<keyword evidence="10" id="KW-1185">Reference proteome</keyword>
<protein>
    <recommendedName>
        <fullName evidence="8">Sulfatase N-terminal domain-containing protein</fullName>
    </recommendedName>
</protein>
<evidence type="ECO:0000313" key="10">
    <source>
        <dbReference type="Proteomes" id="UP000298663"/>
    </source>
</evidence>
<organism evidence="9 10">
    <name type="scientific">Steinernema carpocapsae</name>
    <name type="common">Entomopathogenic nematode</name>
    <dbReference type="NCBI Taxonomy" id="34508"/>
    <lineage>
        <taxon>Eukaryota</taxon>
        <taxon>Metazoa</taxon>
        <taxon>Ecdysozoa</taxon>
        <taxon>Nematoda</taxon>
        <taxon>Chromadorea</taxon>
        <taxon>Rhabditida</taxon>
        <taxon>Tylenchina</taxon>
        <taxon>Panagrolaimomorpha</taxon>
        <taxon>Strongyloidoidea</taxon>
        <taxon>Steinernematidae</taxon>
        <taxon>Steinernema</taxon>
    </lineage>
</organism>
<evidence type="ECO:0000256" key="6">
    <source>
        <dbReference type="ARBA" id="ARBA00023180"/>
    </source>
</evidence>
<dbReference type="Gene3D" id="3.40.720.10">
    <property type="entry name" value="Alkaline Phosphatase, subunit A"/>
    <property type="match status" value="1"/>
</dbReference>